<accession>A0ACC2AK54</accession>
<dbReference type="Proteomes" id="UP001162992">
    <property type="component" value="Chromosome 21"/>
</dbReference>
<keyword evidence="2" id="KW-1185">Reference proteome</keyword>
<evidence type="ECO:0000313" key="2">
    <source>
        <dbReference type="Proteomes" id="UP001162992"/>
    </source>
</evidence>
<reference evidence="2" key="1">
    <citation type="journal article" date="2024" name="Proc. Natl. Acad. Sci. U.S.A.">
        <title>Extraordinary preservation of gene collinearity over three hundred million years revealed in homosporous lycophytes.</title>
        <authorList>
            <person name="Li C."/>
            <person name="Wickell D."/>
            <person name="Kuo L.Y."/>
            <person name="Chen X."/>
            <person name="Nie B."/>
            <person name="Liao X."/>
            <person name="Peng D."/>
            <person name="Ji J."/>
            <person name="Jenkins J."/>
            <person name="Williams M."/>
            <person name="Shu S."/>
            <person name="Plott C."/>
            <person name="Barry K."/>
            <person name="Rajasekar S."/>
            <person name="Grimwood J."/>
            <person name="Han X."/>
            <person name="Sun S."/>
            <person name="Hou Z."/>
            <person name="He W."/>
            <person name="Dai G."/>
            <person name="Sun C."/>
            <person name="Schmutz J."/>
            <person name="Leebens-Mack J.H."/>
            <person name="Li F.W."/>
            <person name="Wang L."/>
        </authorList>
    </citation>
    <scope>NUCLEOTIDE SEQUENCE [LARGE SCALE GENOMIC DNA]</scope>
    <source>
        <strain evidence="2">cv. PW_Plant_1</strain>
    </source>
</reference>
<comment type="caution">
    <text evidence="1">The sequence shown here is derived from an EMBL/GenBank/DDBJ whole genome shotgun (WGS) entry which is preliminary data.</text>
</comment>
<sequence>MICLRLLKVSGCFLHGEHFLCSIATRKRSNACSSSHDHSQERTFCAQFLQEKDQMPALEATTITSNSRKQRRAKRKRRAKSGQCSCLGRTTTIATINNTKALLACIHTSLNF</sequence>
<protein>
    <submittedName>
        <fullName evidence="1">Uncharacterized protein</fullName>
    </submittedName>
</protein>
<gene>
    <name evidence="1" type="ORF">O6H91_21G047400</name>
</gene>
<dbReference type="EMBL" id="CM055112">
    <property type="protein sequence ID" value="KAJ7517939.1"/>
    <property type="molecule type" value="Genomic_DNA"/>
</dbReference>
<organism evidence="1 2">
    <name type="scientific">Diphasiastrum complanatum</name>
    <name type="common">Issler's clubmoss</name>
    <name type="synonym">Lycopodium complanatum</name>
    <dbReference type="NCBI Taxonomy" id="34168"/>
    <lineage>
        <taxon>Eukaryota</taxon>
        <taxon>Viridiplantae</taxon>
        <taxon>Streptophyta</taxon>
        <taxon>Embryophyta</taxon>
        <taxon>Tracheophyta</taxon>
        <taxon>Lycopodiopsida</taxon>
        <taxon>Lycopodiales</taxon>
        <taxon>Lycopodiaceae</taxon>
        <taxon>Lycopodioideae</taxon>
        <taxon>Diphasiastrum</taxon>
    </lineage>
</organism>
<evidence type="ECO:0000313" key="1">
    <source>
        <dbReference type="EMBL" id="KAJ7517939.1"/>
    </source>
</evidence>
<proteinExistence type="predicted"/>
<name>A0ACC2AK54_DIPCM</name>